<dbReference type="EMBL" id="BAAAFZ010000023">
    <property type="protein sequence ID" value="GAA0581143.1"/>
    <property type="molecule type" value="Genomic_DNA"/>
</dbReference>
<dbReference type="Proteomes" id="UP001501588">
    <property type="component" value="Unassembled WGS sequence"/>
</dbReference>
<organism evidence="1 2">
    <name type="scientific">Craurococcus roseus</name>
    <dbReference type="NCBI Taxonomy" id="77585"/>
    <lineage>
        <taxon>Bacteria</taxon>
        <taxon>Pseudomonadati</taxon>
        <taxon>Pseudomonadota</taxon>
        <taxon>Alphaproteobacteria</taxon>
        <taxon>Acetobacterales</taxon>
        <taxon>Acetobacteraceae</taxon>
        <taxon>Craurococcus</taxon>
    </lineage>
</organism>
<name>A0ABP3Q1X9_9PROT</name>
<comment type="caution">
    <text evidence="1">The sequence shown here is derived from an EMBL/GenBank/DDBJ whole genome shotgun (WGS) entry which is preliminary data.</text>
</comment>
<evidence type="ECO:0000313" key="1">
    <source>
        <dbReference type="EMBL" id="GAA0581143.1"/>
    </source>
</evidence>
<gene>
    <name evidence="1" type="ORF">GCM10009416_19520</name>
</gene>
<keyword evidence="2" id="KW-1185">Reference proteome</keyword>
<accession>A0ABP3Q1X9</accession>
<proteinExistence type="predicted"/>
<sequence length="106" mass="11851">MATCEDFTITLRNSTHGEIKATKFEYKDGSKWKSENMFGADGHQKIEKDHSVSFKRDLEGIGAESTQFRVTYQHHIGGTKWSADKCEVTDTFTALDNGGKMVTLTA</sequence>
<protein>
    <submittedName>
        <fullName evidence="1">Uncharacterized protein</fullName>
    </submittedName>
</protein>
<dbReference type="RefSeq" id="WP_343895062.1">
    <property type="nucleotide sequence ID" value="NZ_BAAAFZ010000023.1"/>
</dbReference>
<reference evidence="2" key="1">
    <citation type="journal article" date="2019" name="Int. J. Syst. Evol. Microbiol.">
        <title>The Global Catalogue of Microorganisms (GCM) 10K type strain sequencing project: providing services to taxonomists for standard genome sequencing and annotation.</title>
        <authorList>
            <consortium name="The Broad Institute Genomics Platform"/>
            <consortium name="The Broad Institute Genome Sequencing Center for Infectious Disease"/>
            <person name="Wu L."/>
            <person name="Ma J."/>
        </authorList>
    </citation>
    <scope>NUCLEOTIDE SEQUENCE [LARGE SCALE GENOMIC DNA]</scope>
    <source>
        <strain evidence="2">JCM 9933</strain>
    </source>
</reference>
<evidence type="ECO:0000313" key="2">
    <source>
        <dbReference type="Proteomes" id="UP001501588"/>
    </source>
</evidence>